<dbReference type="Proteomes" id="UP000184699">
    <property type="component" value="Unassembled WGS sequence"/>
</dbReference>
<keyword evidence="2" id="KW-1185">Reference proteome</keyword>
<evidence type="ECO:0000313" key="1">
    <source>
        <dbReference type="EMBL" id="SIO27127.1"/>
    </source>
</evidence>
<dbReference type="EMBL" id="FSRJ01000005">
    <property type="protein sequence ID" value="SIO27127.1"/>
    <property type="molecule type" value="Genomic_DNA"/>
</dbReference>
<proteinExistence type="predicted"/>
<gene>
    <name evidence="1" type="ORF">SAMN05443544_3687</name>
</gene>
<protein>
    <submittedName>
        <fullName evidence="1">Uncharacterized protein</fullName>
    </submittedName>
</protein>
<name>A0A1N6I507_9MICO</name>
<reference evidence="2" key="1">
    <citation type="submission" date="2016-11" db="EMBL/GenBank/DDBJ databases">
        <authorList>
            <person name="Varghese N."/>
            <person name="Submissions S."/>
        </authorList>
    </citation>
    <scope>NUCLEOTIDE SEQUENCE [LARGE SCALE GENOMIC DNA]</scope>
    <source>
        <strain evidence="2">DSM 8595</strain>
    </source>
</reference>
<evidence type="ECO:0000313" key="2">
    <source>
        <dbReference type="Proteomes" id="UP000184699"/>
    </source>
</evidence>
<dbReference type="AlphaFoldDB" id="A0A1N6I507"/>
<organism evidence="1 2">
    <name type="scientific">Agromyces cerinus subsp. cerinus</name>
    <dbReference type="NCBI Taxonomy" id="232089"/>
    <lineage>
        <taxon>Bacteria</taxon>
        <taxon>Bacillati</taxon>
        <taxon>Actinomycetota</taxon>
        <taxon>Actinomycetes</taxon>
        <taxon>Micrococcales</taxon>
        <taxon>Microbacteriaceae</taxon>
        <taxon>Agromyces</taxon>
    </lineage>
</organism>
<dbReference type="STRING" id="232089.SAMN05443544_3687"/>
<accession>A0A1N6I507</accession>
<sequence length="303" mass="33911">MRHVAGGGHIVVAMGNAEDRNVSGRTEIIKPVDVKPVVDSLSQFVVTTDSVVVTVRLSTTQRARRIAIDWGDDQYDTIWVRPGLPVDLHTHPQDDPLPEGTYEFRHAYELPQGGLPFMRTFLVHVENADGSDDLRLKTVRLVPRFRVIQYRAYLYLLEPCDLFDSSSELTIKQSVAGETVRVWHWEPNSSFYPVSTVLEGSQFAVELTTETDLNAPEYTEDVTVSFHFDESDWGPDQSGRHSSTISRYGLPDRAGEDVDAIVHVDKSIGGGCEIRLHYDREATLIRPMPSSGSGWPVFEAARA</sequence>